<keyword evidence="1" id="KW-0732">Signal</keyword>
<gene>
    <name evidence="2" type="ORF">LEL_02326</name>
</gene>
<organism evidence="2 3">
    <name type="scientific">Akanthomyces lecanii RCEF 1005</name>
    <dbReference type="NCBI Taxonomy" id="1081108"/>
    <lineage>
        <taxon>Eukaryota</taxon>
        <taxon>Fungi</taxon>
        <taxon>Dikarya</taxon>
        <taxon>Ascomycota</taxon>
        <taxon>Pezizomycotina</taxon>
        <taxon>Sordariomycetes</taxon>
        <taxon>Hypocreomycetidae</taxon>
        <taxon>Hypocreales</taxon>
        <taxon>Cordycipitaceae</taxon>
        <taxon>Akanthomyces</taxon>
        <taxon>Cordyceps confragosa</taxon>
    </lineage>
</organism>
<name>A0A168I6R4_CORDF</name>
<evidence type="ECO:0000313" key="3">
    <source>
        <dbReference type="Proteomes" id="UP000076881"/>
    </source>
</evidence>
<dbReference type="AlphaFoldDB" id="A0A168I6R4"/>
<dbReference type="OrthoDB" id="3161828at2759"/>
<protein>
    <submittedName>
        <fullName evidence="2">Uncharacterized protein</fullName>
    </submittedName>
</protein>
<feature type="signal peptide" evidence="1">
    <location>
        <begin position="1"/>
        <end position="21"/>
    </location>
</feature>
<proteinExistence type="predicted"/>
<keyword evidence="3" id="KW-1185">Reference proteome</keyword>
<accession>A0A168I6R4</accession>
<sequence length="113" mass="12070">MANLMMNAFFLVLSLCAVASAQAPMKVYGCSGRGFTGHCETFSCPFEGCCQLPRFFQTSLVSVKSAGSYGFRLFTSAGCQYHCNDNDNGSRQVDSQGWGNIGAAAYACVDGPY</sequence>
<dbReference type="Proteomes" id="UP000076881">
    <property type="component" value="Unassembled WGS sequence"/>
</dbReference>
<evidence type="ECO:0000256" key="1">
    <source>
        <dbReference type="SAM" id="SignalP"/>
    </source>
</evidence>
<feature type="chain" id="PRO_5007897750" evidence="1">
    <location>
        <begin position="22"/>
        <end position="113"/>
    </location>
</feature>
<reference evidence="2 3" key="1">
    <citation type="journal article" date="2016" name="Genome Biol. Evol.">
        <title>Divergent and convergent evolution of fungal pathogenicity.</title>
        <authorList>
            <person name="Shang Y."/>
            <person name="Xiao G."/>
            <person name="Zheng P."/>
            <person name="Cen K."/>
            <person name="Zhan S."/>
            <person name="Wang C."/>
        </authorList>
    </citation>
    <scope>NUCLEOTIDE SEQUENCE [LARGE SCALE GENOMIC DNA]</scope>
    <source>
        <strain evidence="2 3">RCEF 1005</strain>
    </source>
</reference>
<evidence type="ECO:0000313" key="2">
    <source>
        <dbReference type="EMBL" id="OAA78840.1"/>
    </source>
</evidence>
<dbReference type="EMBL" id="AZHF01000002">
    <property type="protein sequence ID" value="OAA78840.1"/>
    <property type="molecule type" value="Genomic_DNA"/>
</dbReference>
<comment type="caution">
    <text evidence="2">The sequence shown here is derived from an EMBL/GenBank/DDBJ whole genome shotgun (WGS) entry which is preliminary data.</text>
</comment>